<dbReference type="RefSeq" id="WP_378072648.1">
    <property type="nucleotide sequence ID" value="NZ_JBHSBL010000029.1"/>
</dbReference>
<sequence>MRQRAGLILGVVVLLAGVTAIAGWRWWQGRAPYGPDALRASATLRLVDQATADAALEPFDAEIATSDDDQILLGRVSWTAPTAPEDTTLRIVLLDQRRHLLPGFLAVTAPDPEHVSTGLDGSLDDARDRYDWLAGTGTRESGGSFWGAGNIITVSSLDASPVTFQTVLHAERPDTPAGARVATAPVTTQDMLIALICVGGDGRVHWAQRLT</sequence>
<gene>
    <name evidence="1" type="ORF">ACFO0C_43115</name>
</gene>
<protein>
    <submittedName>
        <fullName evidence="1">Uncharacterized protein</fullName>
    </submittedName>
</protein>
<organism evidence="1 2">
    <name type="scientific">Actinoplanes subglobosus</name>
    <dbReference type="NCBI Taxonomy" id="1547892"/>
    <lineage>
        <taxon>Bacteria</taxon>
        <taxon>Bacillati</taxon>
        <taxon>Actinomycetota</taxon>
        <taxon>Actinomycetes</taxon>
        <taxon>Micromonosporales</taxon>
        <taxon>Micromonosporaceae</taxon>
        <taxon>Actinoplanes</taxon>
    </lineage>
</organism>
<comment type="caution">
    <text evidence="1">The sequence shown here is derived from an EMBL/GenBank/DDBJ whole genome shotgun (WGS) entry which is preliminary data.</text>
</comment>
<evidence type="ECO:0000313" key="2">
    <source>
        <dbReference type="Proteomes" id="UP001595867"/>
    </source>
</evidence>
<evidence type="ECO:0000313" key="1">
    <source>
        <dbReference type="EMBL" id="MFC4071770.1"/>
    </source>
</evidence>
<accession>A0ABV8J9Q2</accession>
<dbReference type="Proteomes" id="UP001595867">
    <property type="component" value="Unassembled WGS sequence"/>
</dbReference>
<keyword evidence="2" id="KW-1185">Reference proteome</keyword>
<reference evidence="2" key="1">
    <citation type="journal article" date="2019" name="Int. J. Syst. Evol. Microbiol.">
        <title>The Global Catalogue of Microorganisms (GCM) 10K type strain sequencing project: providing services to taxonomists for standard genome sequencing and annotation.</title>
        <authorList>
            <consortium name="The Broad Institute Genomics Platform"/>
            <consortium name="The Broad Institute Genome Sequencing Center for Infectious Disease"/>
            <person name="Wu L."/>
            <person name="Ma J."/>
        </authorList>
    </citation>
    <scope>NUCLEOTIDE SEQUENCE [LARGE SCALE GENOMIC DNA]</scope>
    <source>
        <strain evidence="2">TBRC 5832</strain>
    </source>
</reference>
<name>A0ABV8J9Q2_9ACTN</name>
<proteinExistence type="predicted"/>
<dbReference type="EMBL" id="JBHSBL010000029">
    <property type="protein sequence ID" value="MFC4071770.1"/>
    <property type="molecule type" value="Genomic_DNA"/>
</dbReference>